<dbReference type="Gene3D" id="1.10.10.10">
    <property type="entry name" value="Winged helix-like DNA-binding domain superfamily/Winged helix DNA-binding domain"/>
    <property type="match status" value="1"/>
</dbReference>
<dbReference type="InterPro" id="IPR014331">
    <property type="entry name" value="RNA_pol_sigma70_ECF_RHOBA"/>
</dbReference>
<dbReference type="PANTHER" id="PTHR43133">
    <property type="entry name" value="RNA POLYMERASE ECF-TYPE SIGMA FACTO"/>
    <property type="match status" value="1"/>
</dbReference>
<comment type="similarity">
    <text evidence="1">Belongs to the sigma-70 factor family. ECF subfamily.</text>
</comment>
<dbReference type="Proteomes" id="UP000237819">
    <property type="component" value="Unassembled WGS sequence"/>
</dbReference>
<dbReference type="InterPro" id="IPR007627">
    <property type="entry name" value="RNA_pol_sigma70_r2"/>
</dbReference>
<feature type="domain" description="RNA polymerase sigma factor 70 region 4 type 2" evidence="6">
    <location>
        <begin position="113"/>
        <end position="164"/>
    </location>
</feature>
<sequence>MSLEDHSLTDEDFIRLLTAYHGRILQYVASLIPNRAQADDVMQEVSLALWEKRSQYDPDLNFLTWMRAFARIQVLTHYRKQSRVPAQLSNEALQRVVGAIDAQQHAVDDQLALLRGCLTKLPAAQRDLVRRFYAGRLDVSQLAQQLQVQPNTLYVKIHRIRERLLACVQKQSALSGATV</sequence>
<dbReference type="InterPro" id="IPR013249">
    <property type="entry name" value="RNA_pol_sigma70_r4_t2"/>
</dbReference>
<dbReference type="Gene3D" id="1.10.1740.10">
    <property type="match status" value="1"/>
</dbReference>
<dbReference type="InterPro" id="IPR013325">
    <property type="entry name" value="RNA_pol_sigma_r2"/>
</dbReference>
<dbReference type="EMBL" id="PUHZ01000020">
    <property type="protein sequence ID" value="PQO44225.1"/>
    <property type="molecule type" value="Genomic_DNA"/>
</dbReference>
<dbReference type="InterPro" id="IPR013324">
    <property type="entry name" value="RNA_pol_sigma_r3/r4-like"/>
</dbReference>
<keyword evidence="4" id="KW-0804">Transcription</keyword>
<proteinExistence type="inferred from homology"/>
<dbReference type="OrthoDB" id="274896at2"/>
<dbReference type="PANTHER" id="PTHR43133:SF51">
    <property type="entry name" value="RNA POLYMERASE SIGMA FACTOR"/>
    <property type="match status" value="1"/>
</dbReference>
<dbReference type="GO" id="GO:0006352">
    <property type="term" value="P:DNA-templated transcription initiation"/>
    <property type="evidence" value="ECO:0007669"/>
    <property type="project" value="InterPro"/>
</dbReference>
<dbReference type="InterPro" id="IPR039425">
    <property type="entry name" value="RNA_pol_sigma-70-like"/>
</dbReference>
<feature type="domain" description="RNA polymerase sigma-70 region 2" evidence="5">
    <location>
        <begin position="16"/>
        <end position="83"/>
    </location>
</feature>
<dbReference type="RefSeq" id="WP_105337194.1">
    <property type="nucleotide sequence ID" value="NZ_PUHZ01000020.1"/>
</dbReference>
<dbReference type="NCBIfam" id="TIGR02989">
    <property type="entry name" value="Sig-70_gvs1"/>
    <property type="match status" value="1"/>
</dbReference>
<dbReference type="SUPFAM" id="SSF88659">
    <property type="entry name" value="Sigma3 and sigma4 domains of RNA polymerase sigma factors"/>
    <property type="match status" value="1"/>
</dbReference>
<dbReference type="GO" id="GO:0016987">
    <property type="term" value="F:sigma factor activity"/>
    <property type="evidence" value="ECO:0007669"/>
    <property type="project" value="UniProtKB-KW"/>
</dbReference>
<evidence type="ECO:0000256" key="2">
    <source>
        <dbReference type="ARBA" id="ARBA00023015"/>
    </source>
</evidence>
<keyword evidence="3" id="KW-0731">Sigma factor</keyword>
<dbReference type="NCBIfam" id="TIGR02937">
    <property type="entry name" value="sigma70-ECF"/>
    <property type="match status" value="1"/>
</dbReference>
<evidence type="ECO:0000256" key="1">
    <source>
        <dbReference type="ARBA" id="ARBA00010641"/>
    </source>
</evidence>
<evidence type="ECO:0000259" key="6">
    <source>
        <dbReference type="Pfam" id="PF08281"/>
    </source>
</evidence>
<accession>A0A2S8GIF3</accession>
<reference evidence="7 8" key="1">
    <citation type="submission" date="2018-02" db="EMBL/GenBank/DDBJ databases">
        <title>Comparative genomes isolates from brazilian mangrove.</title>
        <authorList>
            <person name="Araujo J.E."/>
            <person name="Taketani R.G."/>
            <person name="Silva M.C.P."/>
            <person name="Loureco M.V."/>
            <person name="Andreote F.D."/>
        </authorList>
    </citation>
    <scope>NUCLEOTIDE SEQUENCE [LARGE SCALE GENOMIC DNA]</scope>
    <source>
        <strain evidence="7 8">Nap-Phe MGV</strain>
    </source>
</reference>
<dbReference type="InterPro" id="IPR036388">
    <property type="entry name" value="WH-like_DNA-bd_sf"/>
</dbReference>
<dbReference type="GO" id="GO:0003677">
    <property type="term" value="F:DNA binding"/>
    <property type="evidence" value="ECO:0007669"/>
    <property type="project" value="InterPro"/>
</dbReference>
<evidence type="ECO:0000313" key="8">
    <source>
        <dbReference type="Proteomes" id="UP000237819"/>
    </source>
</evidence>
<evidence type="ECO:0000259" key="5">
    <source>
        <dbReference type="Pfam" id="PF04542"/>
    </source>
</evidence>
<keyword evidence="2" id="KW-0805">Transcription regulation</keyword>
<evidence type="ECO:0000256" key="4">
    <source>
        <dbReference type="ARBA" id="ARBA00023163"/>
    </source>
</evidence>
<evidence type="ECO:0000256" key="3">
    <source>
        <dbReference type="ARBA" id="ARBA00023082"/>
    </source>
</evidence>
<protein>
    <submittedName>
        <fullName evidence="7">Uncharacterized protein</fullName>
    </submittedName>
</protein>
<dbReference type="Pfam" id="PF04542">
    <property type="entry name" value="Sigma70_r2"/>
    <property type="match status" value="1"/>
</dbReference>
<organism evidence="7 8">
    <name type="scientific">Blastopirellula marina</name>
    <dbReference type="NCBI Taxonomy" id="124"/>
    <lineage>
        <taxon>Bacteria</taxon>
        <taxon>Pseudomonadati</taxon>
        <taxon>Planctomycetota</taxon>
        <taxon>Planctomycetia</taxon>
        <taxon>Pirellulales</taxon>
        <taxon>Pirellulaceae</taxon>
        <taxon>Blastopirellula</taxon>
    </lineage>
</organism>
<dbReference type="SUPFAM" id="SSF88946">
    <property type="entry name" value="Sigma2 domain of RNA polymerase sigma factors"/>
    <property type="match status" value="1"/>
</dbReference>
<evidence type="ECO:0000313" key="7">
    <source>
        <dbReference type="EMBL" id="PQO44225.1"/>
    </source>
</evidence>
<dbReference type="AlphaFoldDB" id="A0A2S8GIF3"/>
<comment type="caution">
    <text evidence="7">The sequence shown here is derived from an EMBL/GenBank/DDBJ whole genome shotgun (WGS) entry which is preliminary data.</text>
</comment>
<dbReference type="InterPro" id="IPR014284">
    <property type="entry name" value="RNA_pol_sigma-70_dom"/>
</dbReference>
<name>A0A2S8GIF3_9BACT</name>
<dbReference type="Pfam" id="PF08281">
    <property type="entry name" value="Sigma70_r4_2"/>
    <property type="match status" value="1"/>
</dbReference>
<gene>
    <name evidence="7" type="ORF">C5Y93_19870</name>
</gene>